<evidence type="ECO:0000313" key="2">
    <source>
        <dbReference type="EMBL" id="GKV46572.1"/>
    </source>
</evidence>
<feature type="region of interest" description="Disordered" evidence="1">
    <location>
        <begin position="1"/>
        <end position="40"/>
    </location>
</feature>
<feature type="compositionally biased region" description="Polar residues" evidence="1">
    <location>
        <begin position="1"/>
        <end position="11"/>
    </location>
</feature>
<name>A0AAV5MDL9_9ROSI</name>
<dbReference type="AlphaFoldDB" id="A0AAV5MDL9"/>
<reference evidence="2 3" key="1">
    <citation type="journal article" date="2021" name="Commun. Biol.">
        <title>The genome of Shorea leprosula (Dipterocarpaceae) highlights the ecological relevance of drought in aseasonal tropical rainforests.</title>
        <authorList>
            <person name="Ng K.K.S."/>
            <person name="Kobayashi M.J."/>
            <person name="Fawcett J.A."/>
            <person name="Hatakeyama M."/>
            <person name="Paape T."/>
            <person name="Ng C.H."/>
            <person name="Ang C.C."/>
            <person name="Tnah L.H."/>
            <person name="Lee C.T."/>
            <person name="Nishiyama T."/>
            <person name="Sese J."/>
            <person name="O'Brien M.J."/>
            <person name="Copetti D."/>
            <person name="Mohd Noor M.I."/>
            <person name="Ong R.C."/>
            <person name="Putra M."/>
            <person name="Sireger I.Z."/>
            <person name="Indrioko S."/>
            <person name="Kosugi Y."/>
            <person name="Izuno A."/>
            <person name="Isagi Y."/>
            <person name="Lee S.L."/>
            <person name="Shimizu K.K."/>
        </authorList>
    </citation>
    <scope>NUCLEOTIDE SEQUENCE [LARGE SCALE GENOMIC DNA]</scope>
    <source>
        <strain evidence="2">214</strain>
    </source>
</reference>
<evidence type="ECO:0000313" key="3">
    <source>
        <dbReference type="Proteomes" id="UP001054252"/>
    </source>
</evidence>
<dbReference type="Proteomes" id="UP001054252">
    <property type="component" value="Unassembled WGS sequence"/>
</dbReference>
<gene>
    <name evidence="2" type="ORF">SLEP1_g53544</name>
</gene>
<evidence type="ECO:0000256" key="1">
    <source>
        <dbReference type="SAM" id="MobiDB-lite"/>
    </source>
</evidence>
<feature type="compositionally biased region" description="Basic and acidic residues" evidence="1">
    <location>
        <begin position="24"/>
        <end position="40"/>
    </location>
</feature>
<keyword evidence="3" id="KW-1185">Reference proteome</keyword>
<proteinExistence type="predicted"/>
<accession>A0AAV5MDL9</accession>
<dbReference type="EMBL" id="BPVZ01000211">
    <property type="protein sequence ID" value="GKV46572.1"/>
    <property type="molecule type" value="Genomic_DNA"/>
</dbReference>
<organism evidence="2 3">
    <name type="scientific">Rubroshorea leprosula</name>
    <dbReference type="NCBI Taxonomy" id="152421"/>
    <lineage>
        <taxon>Eukaryota</taxon>
        <taxon>Viridiplantae</taxon>
        <taxon>Streptophyta</taxon>
        <taxon>Embryophyta</taxon>
        <taxon>Tracheophyta</taxon>
        <taxon>Spermatophyta</taxon>
        <taxon>Magnoliopsida</taxon>
        <taxon>eudicotyledons</taxon>
        <taxon>Gunneridae</taxon>
        <taxon>Pentapetalae</taxon>
        <taxon>rosids</taxon>
        <taxon>malvids</taxon>
        <taxon>Malvales</taxon>
        <taxon>Dipterocarpaceae</taxon>
        <taxon>Rubroshorea</taxon>
    </lineage>
</organism>
<sequence>MASSSSVTIQIEPSMESDSGDASVAEHQETEVSVIHHPEDPPVAINSGGSMILQFDEYRIRHLYISLLVQLIP</sequence>
<protein>
    <submittedName>
        <fullName evidence="2">Uncharacterized protein</fullName>
    </submittedName>
</protein>
<comment type="caution">
    <text evidence="2">The sequence shown here is derived from an EMBL/GenBank/DDBJ whole genome shotgun (WGS) entry which is preliminary data.</text>
</comment>